<proteinExistence type="predicted"/>
<name>A0ABW5BAI0_9BACT</name>
<evidence type="ECO:0000313" key="2">
    <source>
        <dbReference type="Proteomes" id="UP001597414"/>
    </source>
</evidence>
<dbReference type="Proteomes" id="UP001597414">
    <property type="component" value="Unassembled WGS sequence"/>
</dbReference>
<protein>
    <submittedName>
        <fullName evidence="1">TraB/GumN family protein</fullName>
    </submittedName>
</protein>
<accession>A0ABW5BAI0</accession>
<gene>
    <name evidence="1" type="ORF">ACFSKV_16315</name>
</gene>
<dbReference type="EMBL" id="JBHUIV010000020">
    <property type="protein sequence ID" value="MFD2203143.1"/>
    <property type="molecule type" value="Genomic_DNA"/>
</dbReference>
<keyword evidence="2" id="KW-1185">Reference proteome</keyword>
<organism evidence="1 2">
    <name type="scientific">Shivajiella indica</name>
    <dbReference type="NCBI Taxonomy" id="872115"/>
    <lineage>
        <taxon>Bacteria</taxon>
        <taxon>Pseudomonadati</taxon>
        <taxon>Bacteroidota</taxon>
        <taxon>Cytophagia</taxon>
        <taxon>Cytophagales</taxon>
        <taxon>Cyclobacteriaceae</taxon>
        <taxon>Shivajiella</taxon>
    </lineage>
</organism>
<dbReference type="PANTHER" id="PTHR40590">
    <property type="entry name" value="CYTOPLASMIC PROTEIN-RELATED"/>
    <property type="match status" value="1"/>
</dbReference>
<evidence type="ECO:0000313" key="1">
    <source>
        <dbReference type="EMBL" id="MFD2203143.1"/>
    </source>
</evidence>
<comment type="caution">
    <text evidence="1">The sequence shown here is derived from an EMBL/GenBank/DDBJ whole genome shotgun (WGS) entry which is preliminary data.</text>
</comment>
<dbReference type="CDD" id="cd14789">
    <property type="entry name" value="Tiki"/>
    <property type="match status" value="1"/>
</dbReference>
<dbReference type="InterPro" id="IPR002816">
    <property type="entry name" value="TraB/PrgY/GumN_fam"/>
</dbReference>
<dbReference type="PANTHER" id="PTHR40590:SF1">
    <property type="entry name" value="CYTOPLASMIC PROTEIN"/>
    <property type="match status" value="1"/>
</dbReference>
<dbReference type="RefSeq" id="WP_380805076.1">
    <property type="nucleotide sequence ID" value="NZ_JBHUIV010000020.1"/>
</dbReference>
<sequence>MKSNVKKSLLPLLFIILFLSQSFAKEREEKSLLWKISGNGLEQESYLFGTIHLICQDQFKMDDRILNALNESKKIALEIDMSDQNMMMEMQRLSVNEDFKNIKDEFGPEQAQKVEEFLVDKYGVGLDQLGILKPFVLSTMILTKMMPCEEISGYEMFFMQKAQEAKIPMVGLESIAYQVGIFDQIPLKTQLNDIGELVTNKESIIEFESLVDAYLKEDLDLLYELITKNEMFQNYGDILLIERNRNWIPIIENLIKEESTFIAVGSGHLGSETGVIQLLRDAGYEVAPIN</sequence>
<reference evidence="2" key="1">
    <citation type="journal article" date="2019" name="Int. J. Syst. Evol. Microbiol.">
        <title>The Global Catalogue of Microorganisms (GCM) 10K type strain sequencing project: providing services to taxonomists for standard genome sequencing and annotation.</title>
        <authorList>
            <consortium name="The Broad Institute Genomics Platform"/>
            <consortium name="The Broad Institute Genome Sequencing Center for Infectious Disease"/>
            <person name="Wu L."/>
            <person name="Ma J."/>
        </authorList>
    </citation>
    <scope>NUCLEOTIDE SEQUENCE [LARGE SCALE GENOMIC DNA]</scope>
    <source>
        <strain evidence="2">KCTC 19812</strain>
    </source>
</reference>
<dbReference type="Pfam" id="PF01963">
    <property type="entry name" value="TraB_PrgY_gumN"/>
    <property type="match status" value="1"/>
</dbReference>
<dbReference type="InterPro" id="IPR047111">
    <property type="entry name" value="YbaP-like"/>
</dbReference>